<keyword evidence="6" id="KW-0418">Kinase</keyword>
<gene>
    <name evidence="9" type="ordered locus">MGAS9429_Spy1125</name>
</gene>
<dbReference type="Gene3D" id="3.40.50.2300">
    <property type="match status" value="1"/>
</dbReference>
<evidence type="ECO:0000256" key="2">
    <source>
        <dbReference type="ARBA" id="ARBA00022553"/>
    </source>
</evidence>
<keyword evidence="3" id="KW-0762">Sugar transport</keyword>
<evidence type="ECO:0000256" key="6">
    <source>
        <dbReference type="ARBA" id="ARBA00022777"/>
    </source>
</evidence>
<dbReference type="Proteomes" id="UP000002433">
    <property type="component" value="Chromosome"/>
</dbReference>
<dbReference type="GO" id="GO:0016301">
    <property type="term" value="F:kinase activity"/>
    <property type="evidence" value="ECO:0007669"/>
    <property type="project" value="UniProtKB-KW"/>
</dbReference>
<dbReference type="PANTHER" id="PTHR34581">
    <property type="entry name" value="PTS SYSTEM N,N'-DIACETYLCHITOBIOSE-SPECIFIC EIIB COMPONENT"/>
    <property type="match status" value="1"/>
</dbReference>
<sequence length="113" mass="12566">MIKTIKRRNLMKSIMLVCNAGMSTSMLVTKMQKAAQARDLEVSIWAVPVSEADNEVAANSIDVLLLGPQVKFLLKDFKDKFEPDIKVDAINMADYGLMNGEKVLETALAMMEE</sequence>
<dbReference type="InterPro" id="IPR003501">
    <property type="entry name" value="PTS_EIIB_2/3"/>
</dbReference>
<accession>Q1JLA7</accession>
<keyword evidence="1" id="KW-0813">Transport</keyword>
<dbReference type="AlphaFoldDB" id="Q1JLA7"/>
<feature type="domain" description="PTS EIIB type-3" evidence="8">
    <location>
        <begin position="11"/>
        <end position="113"/>
    </location>
</feature>
<dbReference type="GO" id="GO:0009401">
    <property type="term" value="P:phosphoenolpyruvate-dependent sugar phosphotransferase system"/>
    <property type="evidence" value="ECO:0007669"/>
    <property type="project" value="UniProtKB-KW"/>
</dbReference>
<dbReference type="PANTHER" id="PTHR34581:SF2">
    <property type="entry name" value="PTS SYSTEM N,N'-DIACETYLCHITOBIOSE-SPECIFIC EIIB COMPONENT"/>
    <property type="match status" value="1"/>
</dbReference>
<evidence type="ECO:0000313" key="10">
    <source>
        <dbReference type="Proteomes" id="UP000002433"/>
    </source>
</evidence>
<keyword evidence="5" id="KW-0598">Phosphotransferase system</keyword>
<evidence type="ECO:0000256" key="3">
    <source>
        <dbReference type="ARBA" id="ARBA00022597"/>
    </source>
</evidence>
<dbReference type="Pfam" id="PF02302">
    <property type="entry name" value="PTS_IIB"/>
    <property type="match status" value="1"/>
</dbReference>
<organism evidence="9 10">
    <name type="scientific">Streptococcus pyogenes serotype M12 (strain MGAS9429)</name>
    <dbReference type="NCBI Taxonomy" id="370551"/>
    <lineage>
        <taxon>Bacteria</taxon>
        <taxon>Bacillati</taxon>
        <taxon>Bacillota</taxon>
        <taxon>Bacilli</taxon>
        <taxon>Lactobacillales</taxon>
        <taxon>Streptococcaceae</taxon>
        <taxon>Streptococcus</taxon>
    </lineage>
</organism>
<dbReference type="SUPFAM" id="SSF52794">
    <property type="entry name" value="PTS system IIB component-like"/>
    <property type="match status" value="1"/>
</dbReference>
<keyword evidence="4 9" id="KW-0808">Transferase</keyword>
<dbReference type="InterPro" id="IPR051819">
    <property type="entry name" value="PTS_sugar-specific_EIIB"/>
</dbReference>
<dbReference type="CDD" id="cd05564">
    <property type="entry name" value="PTS_IIB_chitobiose_lichenan"/>
    <property type="match status" value="1"/>
</dbReference>
<evidence type="ECO:0000256" key="1">
    <source>
        <dbReference type="ARBA" id="ARBA00022448"/>
    </source>
</evidence>
<proteinExistence type="predicted"/>
<protein>
    <submittedName>
        <fullName evidence="9">PTS system, cellobiose-specific IIB component</fullName>
        <ecNumber evidence="9">2.7.1.69</ecNumber>
    </submittedName>
</protein>
<dbReference type="EMBL" id="CP000259">
    <property type="protein sequence ID" value="ABF32312.1"/>
    <property type="molecule type" value="Genomic_DNA"/>
</dbReference>
<evidence type="ECO:0000259" key="8">
    <source>
        <dbReference type="PROSITE" id="PS51100"/>
    </source>
</evidence>
<evidence type="ECO:0000313" key="9">
    <source>
        <dbReference type="EMBL" id="ABF32312.1"/>
    </source>
</evidence>
<dbReference type="HOGENOM" id="CLU_147323_1_1_9"/>
<evidence type="ECO:0000256" key="4">
    <source>
        <dbReference type="ARBA" id="ARBA00022679"/>
    </source>
</evidence>
<dbReference type="PROSITE" id="PS51100">
    <property type="entry name" value="PTS_EIIB_TYPE_3"/>
    <property type="match status" value="1"/>
</dbReference>
<name>Q1JLA7_STRPC</name>
<dbReference type="InterPro" id="IPR036095">
    <property type="entry name" value="PTS_EIIB-like_sf"/>
</dbReference>
<dbReference type="EC" id="2.7.1.69" evidence="9"/>
<dbReference type="KEGG" id="spk:MGAS9429_Spy1125"/>
<reference evidence="9 10" key="1">
    <citation type="journal article" date="2006" name="Proc. Natl. Acad. Sci. U.S.A.">
        <title>Molecular genetic anatomy of inter- and intraserotype variation in the human bacterial pathogen group A Streptococcus.</title>
        <authorList>
            <person name="Beres S.B."/>
            <person name="Richter E.W."/>
            <person name="Nagiec M.J."/>
            <person name="Sumby P."/>
            <person name="Porcella S.F."/>
            <person name="DeLeo F.R."/>
            <person name="Musser J.M."/>
        </authorList>
    </citation>
    <scope>NUCLEOTIDE SEQUENCE [LARGE SCALE GENOMIC DNA]</scope>
    <source>
        <strain evidence="9 10">MGAS9429</strain>
    </source>
</reference>
<evidence type="ECO:0000256" key="7">
    <source>
        <dbReference type="PROSITE-ProRule" id="PRU00423"/>
    </source>
</evidence>
<feature type="modified residue" description="Phosphocysteine; by EIIA" evidence="7">
    <location>
        <position position="18"/>
    </location>
</feature>
<dbReference type="InterPro" id="IPR013012">
    <property type="entry name" value="PTS_EIIB_3"/>
</dbReference>
<evidence type="ECO:0000256" key="5">
    <source>
        <dbReference type="ARBA" id="ARBA00022683"/>
    </source>
</evidence>
<dbReference type="GO" id="GO:0008982">
    <property type="term" value="F:protein-N(PI)-phosphohistidine-sugar phosphotransferase activity"/>
    <property type="evidence" value="ECO:0007669"/>
    <property type="project" value="InterPro"/>
</dbReference>
<keyword evidence="2" id="KW-0597">Phosphoprotein</keyword>